<evidence type="ECO:0000256" key="7">
    <source>
        <dbReference type="ARBA" id="ARBA00022840"/>
    </source>
</evidence>
<reference evidence="14" key="1">
    <citation type="submission" date="2022-05" db="EMBL/GenBank/DDBJ databases">
        <title>Impact of host demography and evolutionary history on endosymbiont molecular evolution: a test in carpenter ants (Genus Camponotus) and their Blochmannia endosymbionts.</title>
        <authorList>
            <person name="Manthey J.D."/>
            <person name="Giron J.C."/>
            <person name="Hruska J.P."/>
        </authorList>
    </citation>
    <scope>NUCLEOTIDE SEQUENCE</scope>
    <source>
        <strain evidence="14">C-006</strain>
    </source>
</reference>
<evidence type="ECO:0000256" key="3">
    <source>
        <dbReference type="ARBA" id="ARBA00005842"/>
    </source>
</evidence>
<keyword evidence="15" id="KW-1185">Reference proteome</keyword>
<feature type="binding site" evidence="10">
    <location>
        <begin position="14"/>
        <end position="19"/>
    </location>
    <ligand>
        <name>substrate</name>
    </ligand>
</feature>
<name>A0ABY4SW40_9ENTR</name>
<feature type="binding site" evidence="10">
    <location>
        <begin position="12"/>
        <end position="19"/>
    </location>
    <ligand>
        <name>ATP</name>
        <dbReference type="ChEBI" id="CHEBI:30616"/>
    </ligand>
</feature>
<comment type="cofactor">
    <cofactor evidence="1 10">
        <name>Mg(2+)</name>
        <dbReference type="ChEBI" id="CHEBI:18420"/>
    </cofactor>
</comment>
<accession>A0ABY4SW40</accession>
<evidence type="ECO:0000256" key="8">
    <source>
        <dbReference type="ARBA" id="ARBA00022842"/>
    </source>
</evidence>
<dbReference type="Gene3D" id="1.10.20.140">
    <property type="match status" value="1"/>
</dbReference>
<comment type="function">
    <text evidence="2 10 12">Catalyzes the transfer of a dimethylallyl group onto the adenine at position 37 in tRNAs that read codons beginning with uridine, leading to the formation of N6-(dimethylallyl)adenosine (i(6)A).</text>
</comment>
<gene>
    <name evidence="10 14" type="primary">miaA</name>
    <name evidence="14" type="ORF">M9405_00290</name>
</gene>
<evidence type="ECO:0000256" key="6">
    <source>
        <dbReference type="ARBA" id="ARBA00022741"/>
    </source>
</evidence>
<dbReference type="NCBIfam" id="TIGR00174">
    <property type="entry name" value="miaA"/>
    <property type="match status" value="1"/>
</dbReference>
<dbReference type="RefSeq" id="WP_250223296.1">
    <property type="nucleotide sequence ID" value="NZ_CP097762.1"/>
</dbReference>
<dbReference type="HAMAP" id="MF_00185">
    <property type="entry name" value="IPP_trans"/>
    <property type="match status" value="1"/>
</dbReference>
<dbReference type="PANTHER" id="PTHR11088:SF60">
    <property type="entry name" value="TRNA DIMETHYLALLYLTRANSFERASE"/>
    <property type="match status" value="1"/>
</dbReference>
<evidence type="ECO:0000256" key="5">
    <source>
        <dbReference type="ARBA" id="ARBA00022694"/>
    </source>
</evidence>
<evidence type="ECO:0000256" key="9">
    <source>
        <dbReference type="ARBA" id="ARBA00049563"/>
    </source>
</evidence>
<dbReference type="EC" id="2.5.1.75" evidence="10"/>
<comment type="similarity">
    <text evidence="3 10 13">Belongs to the IPP transferase family.</text>
</comment>
<evidence type="ECO:0000256" key="11">
    <source>
        <dbReference type="RuleBase" id="RU003783"/>
    </source>
</evidence>
<feature type="site" description="Interaction with substrate tRNA" evidence="10">
    <location>
        <position position="127"/>
    </location>
</feature>
<evidence type="ECO:0000256" key="2">
    <source>
        <dbReference type="ARBA" id="ARBA00003213"/>
    </source>
</evidence>
<comment type="subunit">
    <text evidence="10">Monomer.</text>
</comment>
<evidence type="ECO:0000256" key="10">
    <source>
        <dbReference type="HAMAP-Rule" id="MF_00185"/>
    </source>
</evidence>
<dbReference type="Pfam" id="PF01715">
    <property type="entry name" value="IPPT"/>
    <property type="match status" value="1"/>
</dbReference>
<comment type="catalytic activity">
    <reaction evidence="9 10 11">
        <text>adenosine(37) in tRNA + dimethylallyl diphosphate = N(6)-dimethylallyladenosine(37) in tRNA + diphosphate</text>
        <dbReference type="Rhea" id="RHEA:26482"/>
        <dbReference type="Rhea" id="RHEA-COMP:10162"/>
        <dbReference type="Rhea" id="RHEA-COMP:10375"/>
        <dbReference type="ChEBI" id="CHEBI:33019"/>
        <dbReference type="ChEBI" id="CHEBI:57623"/>
        <dbReference type="ChEBI" id="CHEBI:74411"/>
        <dbReference type="ChEBI" id="CHEBI:74415"/>
        <dbReference type="EC" id="2.5.1.75"/>
    </reaction>
</comment>
<evidence type="ECO:0000256" key="1">
    <source>
        <dbReference type="ARBA" id="ARBA00001946"/>
    </source>
</evidence>
<dbReference type="EMBL" id="CP097762">
    <property type="protein sequence ID" value="URJ25165.1"/>
    <property type="molecule type" value="Genomic_DNA"/>
</dbReference>
<protein>
    <recommendedName>
        <fullName evidence="10">tRNA dimethylallyltransferase</fullName>
        <ecNumber evidence="10">2.5.1.75</ecNumber>
    </recommendedName>
    <alternativeName>
        <fullName evidence="10">Dimethylallyl diphosphate:tRNA dimethylallyltransferase</fullName>
        <shortName evidence="10">DMAPP:tRNA dimethylallyltransferase</shortName>
        <shortName evidence="10">DMATase</shortName>
    </alternativeName>
    <alternativeName>
        <fullName evidence="10">Isopentenyl-diphosphate:tRNA isopentenyltransferase</fullName>
        <shortName evidence="10">IPP transferase</shortName>
        <shortName evidence="10">IPPT</shortName>
        <shortName evidence="10">IPTase</shortName>
    </alternativeName>
</protein>
<dbReference type="InterPro" id="IPR018022">
    <property type="entry name" value="IPT"/>
</dbReference>
<sequence>MSVSALILMLMGPTASGKTKLAINLKKYNLINIDIISVDSALVYRGMNIGTAKPAPEELKLAPHSLIDIRDPSEDYSVADFYYDVNYEIEKIIKSGRIPFLVGGTMLYFKVFLEGLFFLPSTNKKIRNDLEYEAQKSGWIYVFNLLNRIDPIAASKIHFNDHKRIIRALEIFFVSGKTWTEWKSTPGKKLEHKIYQFAIIPTNKNILNERIEKRFYKMLEIGLEKEVYTLFNRINLYKTKGNTLPSSMSCIGYRQMWEYLSGKIDYNQMIYKSIYASRRLAKHQLTWLRNWSNLHILNNNCLSAATDSICKVVQKKIV</sequence>
<feature type="region of interest" description="Interaction with substrate tRNA" evidence="10">
    <location>
        <begin position="39"/>
        <end position="42"/>
    </location>
</feature>
<evidence type="ECO:0000313" key="14">
    <source>
        <dbReference type="EMBL" id="URJ25165.1"/>
    </source>
</evidence>
<proteinExistence type="inferred from homology"/>
<dbReference type="Gene3D" id="3.40.50.300">
    <property type="entry name" value="P-loop containing nucleotide triphosphate hydrolases"/>
    <property type="match status" value="1"/>
</dbReference>
<dbReference type="SUPFAM" id="SSF52540">
    <property type="entry name" value="P-loop containing nucleoside triphosphate hydrolases"/>
    <property type="match status" value="1"/>
</dbReference>
<dbReference type="InterPro" id="IPR039657">
    <property type="entry name" value="Dimethylallyltransferase"/>
</dbReference>
<keyword evidence="7 10" id="KW-0067">ATP-binding</keyword>
<organism evidence="14 15">
    <name type="scientific">Candidatus Blochmannia ocreatus</name>
    <name type="common">nom. nud.</name>
    <dbReference type="NCBI Taxonomy" id="251538"/>
    <lineage>
        <taxon>Bacteria</taxon>
        <taxon>Pseudomonadati</taxon>
        <taxon>Pseudomonadota</taxon>
        <taxon>Gammaproteobacteria</taxon>
        <taxon>Enterobacterales</taxon>
        <taxon>Enterobacteriaceae</taxon>
        <taxon>ant endosymbionts</taxon>
        <taxon>Candidatus Blochmanniella</taxon>
    </lineage>
</organism>
<evidence type="ECO:0000256" key="13">
    <source>
        <dbReference type="RuleBase" id="RU003785"/>
    </source>
</evidence>
<evidence type="ECO:0000313" key="15">
    <source>
        <dbReference type="Proteomes" id="UP001056834"/>
    </source>
</evidence>
<keyword evidence="4 10" id="KW-0808">Transferase</keyword>
<keyword evidence="6 10" id="KW-0547">Nucleotide-binding</keyword>
<dbReference type="InterPro" id="IPR027417">
    <property type="entry name" value="P-loop_NTPase"/>
</dbReference>
<evidence type="ECO:0000256" key="4">
    <source>
        <dbReference type="ARBA" id="ARBA00022679"/>
    </source>
</evidence>
<evidence type="ECO:0000256" key="12">
    <source>
        <dbReference type="RuleBase" id="RU003784"/>
    </source>
</evidence>
<dbReference type="GO" id="GO:0052381">
    <property type="term" value="F:tRNA dimethylallyltransferase activity"/>
    <property type="evidence" value="ECO:0007669"/>
    <property type="project" value="UniProtKB-EC"/>
</dbReference>
<dbReference type="PANTHER" id="PTHR11088">
    <property type="entry name" value="TRNA DIMETHYLALLYLTRANSFERASE"/>
    <property type="match status" value="1"/>
</dbReference>
<comment type="caution">
    <text evidence="10">Lacks conserved residue(s) required for the propagation of feature annotation.</text>
</comment>
<keyword evidence="5 10" id="KW-0819">tRNA processing</keyword>
<feature type="site" description="Interaction with substrate tRNA" evidence="10">
    <location>
        <position position="105"/>
    </location>
</feature>
<keyword evidence="8 10" id="KW-0460">Magnesium</keyword>
<dbReference type="Proteomes" id="UP001056834">
    <property type="component" value="Chromosome"/>
</dbReference>